<keyword evidence="1" id="KW-0812">Transmembrane</keyword>
<proteinExistence type="predicted"/>
<accession>A0ABX5X1N8</accession>
<dbReference type="Proteomes" id="UP000315947">
    <property type="component" value="Chromosome"/>
</dbReference>
<dbReference type="InterPro" id="IPR002035">
    <property type="entry name" value="VWF_A"/>
</dbReference>
<evidence type="ECO:0000313" key="3">
    <source>
        <dbReference type="EMBL" id="QDO85244.1"/>
    </source>
</evidence>
<sequence length="405" mass="44620">MTKRLGYDRQHGDISLMFVICLPFMLAMIAISILLAMYLLTVTRAGQASDAASLACGYSQRADQALLVGILDYYRPGFVIHDGEAQIAIDGRNRCSIKASYRFNPTMMALLPESARTDVSLSSDTGATSHLVINSTPLPMDLALVLDISGSMSAQLPQLKRIINGALEDIRQQDADEVGAVRFSLVPFETGVGVLNAPWMPKSADKVTCVDGLSYGQYSVDYAATVNDLAEPAANLNINTTFASKWLDACSMDVTILPLTQDLDLVKQRVDALVTSGTTSSYQGLIWGVRTLLPQWQEEWQIPPVESPELIQRLVLFTDGADQGFHLDDLIEQGLCRAIQDKHHIEMSFIGFGVSDRRLQQFRECAGVKGKVYDAQNTQELEAFFREALQTETKASLVLREEIET</sequence>
<organism evidence="3 4">
    <name type="scientific">Shewanella psychropiezotolerans</name>
    <dbReference type="NCBI Taxonomy" id="2593655"/>
    <lineage>
        <taxon>Bacteria</taxon>
        <taxon>Pseudomonadati</taxon>
        <taxon>Pseudomonadota</taxon>
        <taxon>Gammaproteobacteria</taxon>
        <taxon>Alteromonadales</taxon>
        <taxon>Shewanellaceae</taxon>
        <taxon>Shewanella</taxon>
    </lineage>
</organism>
<dbReference type="RefSeq" id="WP_144047589.1">
    <property type="nucleotide sequence ID" value="NZ_CP041614.1"/>
</dbReference>
<dbReference type="Gene3D" id="3.40.50.410">
    <property type="entry name" value="von Willebrand factor, type A domain"/>
    <property type="match status" value="2"/>
</dbReference>
<keyword evidence="1" id="KW-1133">Transmembrane helix</keyword>
<gene>
    <name evidence="3" type="ORF">FM037_20860</name>
</gene>
<dbReference type="SUPFAM" id="SSF53300">
    <property type="entry name" value="vWA-like"/>
    <property type="match status" value="1"/>
</dbReference>
<evidence type="ECO:0000313" key="4">
    <source>
        <dbReference type="Proteomes" id="UP000315947"/>
    </source>
</evidence>
<keyword evidence="1" id="KW-0472">Membrane</keyword>
<dbReference type="EMBL" id="CP041614">
    <property type="protein sequence ID" value="QDO85244.1"/>
    <property type="molecule type" value="Genomic_DNA"/>
</dbReference>
<dbReference type="InterPro" id="IPR036465">
    <property type="entry name" value="vWFA_dom_sf"/>
</dbReference>
<evidence type="ECO:0000259" key="2">
    <source>
        <dbReference type="PROSITE" id="PS50234"/>
    </source>
</evidence>
<dbReference type="PROSITE" id="PS50234">
    <property type="entry name" value="VWFA"/>
    <property type="match status" value="1"/>
</dbReference>
<protein>
    <submittedName>
        <fullName evidence="3">VWA domain-containing protein</fullName>
    </submittedName>
</protein>
<keyword evidence="4" id="KW-1185">Reference proteome</keyword>
<feature type="transmembrane region" description="Helical" evidence="1">
    <location>
        <begin position="12"/>
        <end position="40"/>
    </location>
</feature>
<evidence type="ECO:0000256" key="1">
    <source>
        <dbReference type="SAM" id="Phobius"/>
    </source>
</evidence>
<reference evidence="3 4" key="1">
    <citation type="submission" date="2019-07" db="EMBL/GenBank/DDBJ databases">
        <title>Shewanella sp. YLB-06 whole genomic sequence.</title>
        <authorList>
            <person name="Yu L."/>
        </authorList>
    </citation>
    <scope>NUCLEOTIDE SEQUENCE [LARGE SCALE GENOMIC DNA]</scope>
    <source>
        <strain evidence="3 4">YLB-06</strain>
    </source>
</reference>
<name>A0ABX5X1N8_9GAMM</name>
<feature type="domain" description="VWFA" evidence="2">
    <location>
        <begin position="141"/>
        <end position="389"/>
    </location>
</feature>